<name>A0A1H1T3I3_9ACTN</name>
<dbReference type="Gene3D" id="3.40.50.720">
    <property type="entry name" value="NAD(P)-binding Rossmann-like Domain"/>
    <property type="match status" value="1"/>
</dbReference>
<evidence type="ECO:0000256" key="2">
    <source>
        <dbReference type="ARBA" id="ARBA00022857"/>
    </source>
</evidence>
<organism evidence="4 5">
    <name type="scientific">Microlunatus soli</name>
    <dbReference type="NCBI Taxonomy" id="630515"/>
    <lineage>
        <taxon>Bacteria</taxon>
        <taxon>Bacillati</taxon>
        <taxon>Actinomycetota</taxon>
        <taxon>Actinomycetes</taxon>
        <taxon>Propionibacteriales</taxon>
        <taxon>Propionibacteriaceae</taxon>
        <taxon>Microlunatus</taxon>
    </lineage>
</organism>
<proteinExistence type="inferred from homology"/>
<dbReference type="NCBIfam" id="NF005868">
    <property type="entry name" value="PRK07806.1"/>
    <property type="match status" value="1"/>
</dbReference>
<dbReference type="EMBL" id="LT629772">
    <property type="protein sequence ID" value="SDS54566.1"/>
    <property type="molecule type" value="Genomic_DNA"/>
</dbReference>
<dbReference type="SUPFAM" id="SSF51735">
    <property type="entry name" value="NAD(P)-binding Rossmann-fold domains"/>
    <property type="match status" value="1"/>
</dbReference>
<sequence>MTTRTALVTGASRGIGAATAVQLARRGVDLVINYRDKQARAEAVAEQVRGLGRRALTARADLTDADAVGSMIESTVSAYGRLDLLILNASGGLERDVAEDYARRLNRDAQVRLAELAADRMTDGGRIVFVTSHEAHFYSDGSTLPVYAPVAASKQAGERALLDREAAFAARGVSLVVVSGDLIDGTITAKLLDRARPGLIEERRDRAGYLPSIEDFADAVAGAALATDPDKIIFVGTVDQGTPAG</sequence>
<dbReference type="STRING" id="630515.SAMN04489812_2234"/>
<dbReference type="AlphaFoldDB" id="A0A1H1T3I3"/>
<accession>A0A1H1T3I3</accession>
<dbReference type="PANTHER" id="PTHR43391:SF14">
    <property type="entry name" value="DEHYDROGENASE_REDUCTASE SDR FAMILY PROTEIN 7-LIKE"/>
    <property type="match status" value="1"/>
</dbReference>
<evidence type="ECO:0000313" key="5">
    <source>
        <dbReference type="Proteomes" id="UP000199103"/>
    </source>
</evidence>
<comment type="similarity">
    <text evidence="1">Belongs to the short-chain dehydrogenases/reductases (SDR) family.</text>
</comment>
<dbReference type="Proteomes" id="UP000199103">
    <property type="component" value="Chromosome I"/>
</dbReference>
<evidence type="ECO:0000256" key="1">
    <source>
        <dbReference type="ARBA" id="ARBA00006484"/>
    </source>
</evidence>
<keyword evidence="3" id="KW-0560">Oxidoreductase</keyword>
<dbReference type="PRINTS" id="PR00081">
    <property type="entry name" value="GDHRDH"/>
</dbReference>
<dbReference type="InterPro" id="IPR002347">
    <property type="entry name" value="SDR_fam"/>
</dbReference>
<gene>
    <name evidence="4" type="ORF">SAMN04489812_2234</name>
</gene>
<evidence type="ECO:0000313" key="4">
    <source>
        <dbReference type="EMBL" id="SDS54566.1"/>
    </source>
</evidence>
<dbReference type="InterPro" id="IPR036291">
    <property type="entry name" value="NAD(P)-bd_dom_sf"/>
</dbReference>
<protein>
    <submittedName>
        <fullName evidence="4">Short chain dehydrogenase</fullName>
    </submittedName>
</protein>
<dbReference type="GO" id="GO:0016491">
    <property type="term" value="F:oxidoreductase activity"/>
    <property type="evidence" value="ECO:0007669"/>
    <property type="project" value="UniProtKB-KW"/>
</dbReference>
<keyword evidence="2" id="KW-0521">NADP</keyword>
<dbReference type="Pfam" id="PF00106">
    <property type="entry name" value="adh_short"/>
    <property type="match status" value="1"/>
</dbReference>
<dbReference type="RefSeq" id="WP_197680077.1">
    <property type="nucleotide sequence ID" value="NZ_LT629772.1"/>
</dbReference>
<keyword evidence="5" id="KW-1185">Reference proteome</keyword>
<evidence type="ECO:0000256" key="3">
    <source>
        <dbReference type="ARBA" id="ARBA00023002"/>
    </source>
</evidence>
<dbReference type="PANTHER" id="PTHR43391">
    <property type="entry name" value="RETINOL DEHYDROGENASE-RELATED"/>
    <property type="match status" value="1"/>
</dbReference>
<reference evidence="4 5" key="1">
    <citation type="submission" date="2016-10" db="EMBL/GenBank/DDBJ databases">
        <authorList>
            <person name="de Groot N.N."/>
        </authorList>
    </citation>
    <scope>NUCLEOTIDE SEQUENCE [LARGE SCALE GENOMIC DNA]</scope>
    <source>
        <strain evidence="4 5">DSM 21800</strain>
    </source>
</reference>